<dbReference type="Proteomes" id="UP000478183">
    <property type="component" value="Unassembled WGS sequence"/>
</dbReference>
<keyword evidence="3" id="KW-1185">Reference proteome</keyword>
<dbReference type="AlphaFoldDB" id="A0A6L6J645"/>
<evidence type="ECO:0000313" key="3">
    <source>
        <dbReference type="Proteomes" id="UP000478183"/>
    </source>
</evidence>
<sequence length="187" mass="20501">MIENHFTLERIGEIVGKNPATIRTHINRGYVVGQGPRKSSSDKDKGKHERFSANSLMEIALAYRIEASGIGVKEAFAYAAEFAHTGAMDFTAAGQGKEVRRLPGLPYHLKHGHTYMGMMAGRSAEISGTGNPDLNSLFYHLRTVSQSRTSEPMLVIDVTEVFAEVCAKLPLDYRSVLDAAYPEEAKG</sequence>
<dbReference type="OrthoDB" id="7872880at2"/>
<evidence type="ECO:0000256" key="1">
    <source>
        <dbReference type="SAM" id="MobiDB-lite"/>
    </source>
</evidence>
<feature type="compositionally biased region" description="Basic and acidic residues" evidence="1">
    <location>
        <begin position="39"/>
        <end position="49"/>
    </location>
</feature>
<evidence type="ECO:0000313" key="2">
    <source>
        <dbReference type="EMBL" id="MTH77572.1"/>
    </source>
</evidence>
<name>A0A6L6J645_9RHOB</name>
<dbReference type="RefSeq" id="WP_155094958.1">
    <property type="nucleotide sequence ID" value="NZ_WMIE01000003.1"/>
</dbReference>
<proteinExistence type="predicted"/>
<feature type="region of interest" description="Disordered" evidence="1">
    <location>
        <begin position="30"/>
        <end position="49"/>
    </location>
</feature>
<evidence type="ECO:0008006" key="4">
    <source>
        <dbReference type="Google" id="ProtNLM"/>
    </source>
</evidence>
<organism evidence="2 3">
    <name type="scientific">Paracoccus aestuariivivens</name>
    <dbReference type="NCBI Taxonomy" id="1820333"/>
    <lineage>
        <taxon>Bacteria</taxon>
        <taxon>Pseudomonadati</taxon>
        <taxon>Pseudomonadota</taxon>
        <taxon>Alphaproteobacteria</taxon>
        <taxon>Rhodobacterales</taxon>
        <taxon>Paracoccaceae</taxon>
        <taxon>Paracoccus</taxon>
    </lineage>
</organism>
<comment type="caution">
    <text evidence="2">The sequence shown here is derived from an EMBL/GenBank/DDBJ whole genome shotgun (WGS) entry which is preliminary data.</text>
</comment>
<protein>
    <recommendedName>
        <fullName evidence="4">HTH merR-type domain-containing protein</fullName>
    </recommendedName>
</protein>
<gene>
    <name evidence="2" type="ORF">GL286_07525</name>
</gene>
<reference evidence="2 3" key="1">
    <citation type="submission" date="2019-11" db="EMBL/GenBank/DDBJ databases">
        <authorList>
            <person name="Dong K."/>
        </authorList>
    </citation>
    <scope>NUCLEOTIDE SEQUENCE [LARGE SCALE GENOMIC DNA]</scope>
    <source>
        <strain evidence="2 3">NBRC 111993</strain>
    </source>
</reference>
<dbReference type="EMBL" id="WMIE01000003">
    <property type="protein sequence ID" value="MTH77572.1"/>
    <property type="molecule type" value="Genomic_DNA"/>
</dbReference>
<accession>A0A6L6J645</accession>